<evidence type="ECO:0000256" key="5">
    <source>
        <dbReference type="ARBA" id="ARBA00022884"/>
    </source>
</evidence>
<evidence type="ECO:0000256" key="3">
    <source>
        <dbReference type="ARBA" id="ARBA00022517"/>
    </source>
</evidence>
<dbReference type="Proteomes" id="UP001457282">
    <property type="component" value="Unassembled WGS sequence"/>
</dbReference>
<dbReference type="GO" id="GO:0032040">
    <property type="term" value="C:small-subunit processome"/>
    <property type="evidence" value="ECO:0007669"/>
    <property type="project" value="TreeGrafter"/>
</dbReference>
<evidence type="ECO:0000256" key="9">
    <source>
        <dbReference type="SAM" id="MobiDB-lite"/>
    </source>
</evidence>
<keyword evidence="5" id="KW-0694">RNA-binding</keyword>
<reference evidence="11 12" key="1">
    <citation type="journal article" date="2023" name="G3 (Bethesda)">
        <title>A chromosome-length genome assembly and annotation of blackberry (Rubus argutus, cv. 'Hillquist').</title>
        <authorList>
            <person name="Bruna T."/>
            <person name="Aryal R."/>
            <person name="Dudchenko O."/>
            <person name="Sargent D.J."/>
            <person name="Mead D."/>
            <person name="Buti M."/>
            <person name="Cavallini A."/>
            <person name="Hytonen T."/>
            <person name="Andres J."/>
            <person name="Pham M."/>
            <person name="Weisz D."/>
            <person name="Mascagni F."/>
            <person name="Usai G."/>
            <person name="Natali L."/>
            <person name="Bassil N."/>
            <person name="Fernandez G.E."/>
            <person name="Lomsadze A."/>
            <person name="Armour M."/>
            <person name="Olukolu B."/>
            <person name="Poorten T."/>
            <person name="Britton C."/>
            <person name="Davik J."/>
            <person name="Ashrafi H."/>
            <person name="Aiden E.L."/>
            <person name="Borodovsky M."/>
            <person name="Worthington M."/>
        </authorList>
    </citation>
    <scope>NUCLEOTIDE SEQUENCE [LARGE SCALE GENOMIC DNA]</scope>
    <source>
        <strain evidence="11">PI 553951</strain>
    </source>
</reference>
<dbReference type="PANTHER" id="PTHR12581:SF0">
    <property type="entry name" value="KRR1 SMALL SUBUNIT PROCESSOME COMPONENT HOMOLOG"/>
    <property type="match status" value="1"/>
</dbReference>
<protein>
    <recommendedName>
        <fullName evidence="8">KRR-R motif-containing protein 1</fullName>
    </recommendedName>
</protein>
<evidence type="ECO:0000256" key="8">
    <source>
        <dbReference type="ARBA" id="ARBA00032993"/>
    </source>
</evidence>
<evidence type="ECO:0000256" key="2">
    <source>
        <dbReference type="ARBA" id="ARBA00009344"/>
    </source>
</evidence>
<proteinExistence type="inferred from homology"/>
<keyword evidence="12" id="KW-1185">Reference proteome</keyword>
<comment type="similarity">
    <text evidence="2">Belongs to the KRR1 family.</text>
</comment>
<evidence type="ECO:0000313" key="12">
    <source>
        <dbReference type="Proteomes" id="UP001457282"/>
    </source>
</evidence>
<dbReference type="Gene3D" id="3.30.1370.10">
    <property type="entry name" value="K Homology domain, type 1"/>
    <property type="match status" value="2"/>
</dbReference>
<comment type="subcellular location">
    <subcellularLocation>
        <location evidence="1">Nucleus</location>
        <location evidence="1">Nucleolus</location>
    </subcellularLocation>
</comment>
<dbReference type="GO" id="GO:0003723">
    <property type="term" value="F:RNA binding"/>
    <property type="evidence" value="ECO:0007669"/>
    <property type="project" value="UniProtKB-KW"/>
</dbReference>
<evidence type="ECO:0000259" key="10">
    <source>
        <dbReference type="Pfam" id="PF17903"/>
    </source>
</evidence>
<gene>
    <name evidence="11" type="ORF">M0R45_027891</name>
</gene>
<dbReference type="InterPro" id="IPR024166">
    <property type="entry name" value="rRNA_assembly_KRR1"/>
</dbReference>
<feature type="compositionally biased region" description="Basic and acidic residues" evidence="9">
    <location>
        <begin position="1"/>
        <end position="18"/>
    </location>
</feature>
<dbReference type="PANTHER" id="PTHR12581">
    <property type="entry name" value="HIV-1 REV BINDING PROTEIN 2, 3"/>
    <property type="match status" value="1"/>
</dbReference>
<evidence type="ECO:0000256" key="1">
    <source>
        <dbReference type="ARBA" id="ARBA00004604"/>
    </source>
</evidence>
<dbReference type="Pfam" id="PF17903">
    <property type="entry name" value="KH_KRR1_1st"/>
    <property type="match status" value="1"/>
</dbReference>
<name>A0AAW1W3G3_RUBAR</name>
<evidence type="ECO:0000256" key="6">
    <source>
        <dbReference type="ARBA" id="ARBA00023242"/>
    </source>
</evidence>
<organism evidence="11 12">
    <name type="scientific">Rubus argutus</name>
    <name type="common">Southern blackberry</name>
    <dbReference type="NCBI Taxonomy" id="59490"/>
    <lineage>
        <taxon>Eukaryota</taxon>
        <taxon>Viridiplantae</taxon>
        <taxon>Streptophyta</taxon>
        <taxon>Embryophyta</taxon>
        <taxon>Tracheophyta</taxon>
        <taxon>Spermatophyta</taxon>
        <taxon>Magnoliopsida</taxon>
        <taxon>eudicotyledons</taxon>
        <taxon>Gunneridae</taxon>
        <taxon>Pentapetalae</taxon>
        <taxon>rosids</taxon>
        <taxon>fabids</taxon>
        <taxon>Rosales</taxon>
        <taxon>Rosaceae</taxon>
        <taxon>Rosoideae</taxon>
        <taxon>Rosoideae incertae sedis</taxon>
        <taxon>Rubus</taxon>
    </lineage>
</organism>
<evidence type="ECO:0000256" key="7">
    <source>
        <dbReference type="ARBA" id="ARBA00023274"/>
    </source>
</evidence>
<evidence type="ECO:0000313" key="11">
    <source>
        <dbReference type="EMBL" id="KAK9919284.1"/>
    </source>
</evidence>
<dbReference type="InterPro" id="IPR041174">
    <property type="entry name" value="KRR1-like_KH1"/>
</dbReference>
<dbReference type="EMBL" id="JBEDUW010000006">
    <property type="protein sequence ID" value="KAK9919284.1"/>
    <property type="molecule type" value="Genomic_DNA"/>
</dbReference>
<keyword evidence="4" id="KW-0698">rRNA processing</keyword>
<accession>A0AAW1W3G3</accession>
<evidence type="ECO:0000256" key="4">
    <source>
        <dbReference type="ARBA" id="ARBA00022552"/>
    </source>
</evidence>
<comment type="caution">
    <text evidence="11">The sequence shown here is derived from an EMBL/GenBank/DDBJ whole genome shotgun (WGS) entry which is preliminary data.</text>
</comment>
<keyword evidence="3" id="KW-0690">Ribosome biogenesis</keyword>
<sequence length="222" mass="25027">MEHKENGFVEQHDPKVDPAEETAPLLNGDGMPDVISFSRRFPRIIESDVQKAWLVAKSAFDYYGISCTLDLVNCLMTISKPRTRDSDIIFKAKDLLELLAMNIPVSRSIYIMEGRKFDIIENGSQRRGLCAKFGITSEQFRERRRLLLKGPALKALGKLTSSDIFVGDGIVVSLGDSYLGMKLVRRMVEDCILHKVTLASRIASITRTRTDMTSDNLEDLRL</sequence>
<feature type="region of interest" description="Disordered" evidence="9">
    <location>
        <begin position="1"/>
        <end position="23"/>
    </location>
</feature>
<dbReference type="InterPro" id="IPR036612">
    <property type="entry name" value="KH_dom_type_1_sf"/>
</dbReference>
<keyword evidence="7" id="KW-0687">Ribonucleoprotein</keyword>
<dbReference type="AlphaFoldDB" id="A0AAW1W3G3"/>
<keyword evidence="6" id="KW-0539">Nucleus</keyword>
<feature type="domain" description="KRR1 small subunit processome component first KH" evidence="10">
    <location>
        <begin position="39"/>
        <end position="112"/>
    </location>
</feature>
<dbReference type="GO" id="GO:0006364">
    <property type="term" value="P:rRNA processing"/>
    <property type="evidence" value="ECO:0007669"/>
    <property type="project" value="UniProtKB-KW"/>
</dbReference>